<dbReference type="GO" id="GO:0005886">
    <property type="term" value="C:plasma membrane"/>
    <property type="evidence" value="ECO:0007669"/>
    <property type="project" value="UniProtKB-SubCell"/>
</dbReference>
<dbReference type="AlphaFoldDB" id="A0A2T3MWV4"/>
<evidence type="ECO:0000256" key="1">
    <source>
        <dbReference type="ARBA" id="ARBA00005513"/>
    </source>
</evidence>
<evidence type="ECO:0000256" key="2">
    <source>
        <dbReference type="ARBA" id="ARBA00022448"/>
    </source>
</evidence>
<dbReference type="Proteomes" id="UP000240904">
    <property type="component" value="Unassembled WGS sequence"/>
</dbReference>
<gene>
    <name evidence="13" type="primary">atpF</name>
    <name evidence="16" type="ORF">C9I89_14135</name>
</gene>
<evidence type="ECO:0000256" key="10">
    <source>
        <dbReference type="ARBA" id="ARBA00025198"/>
    </source>
</evidence>
<evidence type="ECO:0000256" key="6">
    <source>
        <dbReference type="ARBA" id="ARBA00022989"/>
    </source>
</evidence>
<keyword evidence="3 13" id="KW-0138">CF(0)</keyword>
<evidence type="ECO:0000256" key="12">
    <source>
        <dbReference type="ARBA" id="ARBA00037847"/>
    </source>
</evidence>
<dbReference type="EMBL" id="PYMC01000009">
    <property type="protein sequence ID" value="PSW04450.1"/>
    <property type="molecule type" value="Genomic_DNA"/>
</dbReference>
<keyword evidence="8 13" id="KW-0472">Membrane</keyword>
<feature type="coiled-coil region" evidence="15">
    <location>
        <begin position="41"/>
        <end position="112"/>
    </location>
</feature>
<proteinExistence type="inferred from homology"/>
<evidence type="ECO:0000256" key="15">
    <source>
        <dbReference type="SAM" id="Coils"/>
    </source>
</evidence>
<dbReference type="PANTHER" id="PTHR33445:SF2">
    <property type="entry name" value="ATP SYNTHASE SUBUNIT B', CHLOROPLASTIC"/>
    <property type="match status" value="1"/>
</dbReference>
<keyword evidence="13" id="KW-1003">Cell membrane</keyword>
<evidence type="ECO:0000256" key="9">
    <source>
        <dbReference type="ARBA" id="ARBA00023310"/>
    </source>
</evidence>
<keyword evidence="6 13" id="KW-1133">Transmembrane helix</keyword>
<evidence type="ECO:0000313" key="16">
    <source>
        <dbReference type="EMBL" id="PSW04450.1"/>
    </source>
</evidence>
<keyword evidence="7 13" id="KW-0406">Ion transport</keyword>
<comment type="function">
    <text evidence="11">Component of the F(0) channel, it forms part of the peripheral stalk, linking F(1) to F(0). The b'-subunit is a diverged and duplicated form of b found in plants and photosynthetic bacteria.</text>
</comment>
<accession>A0A2T3MWV4</accession>
<protein>
    <recommendedName>
        <fullName evidence="13">ATP synthase subunit b</fullName>
    </recommendedName>
    <alternativeName>
        <fullName evidence="13">ATP synthase F(0) sector subunit b</fullName>
    </alternativeName>
    <alternativeName>
        <fullName evidence="13">ATPase subunit I</fullName>
    </alternativeName>
    <alternativeName>
        <fullName evidence="13">F-type ATPase subunit b</fullName>
        <shortName evidence="13">F-ATPase subunit b</shortName>
    </alternativeName>
</protein>
<dbReference type="CDD" id="cd06503">
    <property type="entry name" value="ATP-synt_Fo_b"/>
    <property type="match status" value="1"/>
</dbReference>
<dbReference type="InterPro" id="IPR002146">
    <property type="entry name" value="ATP_synth_b/b'su_bac/chlpt"/>
</dbReference>
<dbReference type="InterPro" id="IPR050059">
    <property type="entry name" value="ATP_synthase_B_chain"/>
</dbReference>
<keyword evidence="4 13" id="KW-0812">Transmembrane</keyword>
<keyword evidence="17" id="KW-1185">Reference proteome</keyword>
<evidence type="ECO:0000313" key="17">
    <source>
        <dbReference type="Proteomes" id="UP000240904"/>
    </source>
</evidence>
<evidence type="ECO:0000256" key="8">
    <source>
        <dbReference type="ARBA" id="ARBA00023136"/>
    </source>
</evidence>
<comment type="subunit">
    <text evidence="13">F-type ATPases have 2 components, F(1) - the catalytic core - and F(0) - the membrane proton channel. F(1) has five subunits: alpha(3), beta(3), gamma(1), delta(1), epsilon(1). F(0) has three main subunits: a(1), b(2) and c(10-14). The alpha and beta chains form an alternating ring which encloses part of the gamma chain. F(1) is attached to F(0) by a central stalk formed by the gamma and epsilon chains, while a peripheral stalk is formed by the delta and b chains.</text>
</comment>
<dbReference type="GO" id="GO:0012505">
    <property type="term" value="C:endomembrane system"/>
    <property type="evidence" value="ECO:0007669"/>
    <property type="project" value="UniProtKB-SubCell"/>
</dbReference>
<comment type="caution">
    <text evidence="16">The sequence shown here is derived from an EMBL/GenBank/DDBJ whole genome shotgun (WGS) entry which is preliminary data.</text>
</comment>
<organism evidence="16 17">
    <name type="scientific">Photobacterium lipolyticum</name>
    <dbReference type="NCBI Taxonomy" id="266810"/>
    <lineage>
        <taxon>Bacteria</taxon>
        <taxon>Pseudomonadati</taxon>
        <taxon>Pseudomonadota</taxon>
        <taxon>Gammaproteobacteria</taxon>
        <taxon>Vibrionales</taxon>
        <taxon>Vibrionaceae</taxon>
        <taxon>Photobacterium</taxon>
    </lineage>
</organism>
<evidence type="ECO:0000256" key="7">
    <source>
        <dbReference type="ARBA" id="ARBA00023065"/>
    </source>
</evidence>
<feature type="transmembrane region" description="Helical" evidence="13">
    <location>
        <begin position="6"/>
        <end position="27"/>
    </location>
</feature>
<sequence length="249" mass="28745">MELSWSTFLLEIVNFLVLVWILKHFLFKPVMAVITQRRTGIEEQLAESQRLNDESTVLKKEYKNRLADWEHECQLARTELMEELNAERQSKLNLLKQTLEQEREKARVAESRQLMEATREIEYQALQQSAQFASSLLSKASGPELEIRLLDILLDDLSSLSSEYTASLRLQWGELPEAIMITSVYPLPDNKRQELEKVLATITQLSVPVHYDQEPELIAGLRVTIGAWRLHANVRDDLKGFAEFAYASK</sequence>
<evidence type="ECO:0000256" key="5">
    <source>
        <dbReference type="ARBA" id="ARBA00022781"/>
    </source>
</evidence>
<evidence type="ECO:0000256" key="4">
    <source>
        <dbReference type="ARBA" id="ARBA00022692"/>
    </source>
</evidence>
<name>A0A2T3MWV4_9GAMM</name>
<evidence type="ECO:0000256" key="11">
    <source>
        <dbReference type="ARBA" id="ARBA00025614"/>
    </source>
</evidence>
<dbReference type="GO" id="GO:0046933">
    <property type="term" value="F:proton-transporting ATP synthase activity, rotational mechanism"/>
    <property type="evidence" value="ECO:0007669"/>
    <property type="project" value="UniProtKB-UniRule"/>
</dbReference>
<evidence type="ECO:0000256" key="14">
    <source>
        <dbReference type="RuleBase" id="RU003848"/>
    </source>
</evidence>
<keyword evidence="5 13" id="KW-0375">Hydrogen ion transport</keyword>
<comment type="function">
    <text evidence="10 13">F(1)F(0) ATP synthase produces ATP from ADP in the presence of a proton or sodium gradient. F-type ATPases consist of two structural domains, F(1) containing the extramembraneous catalytic core and F(0) containing the membrane proton channel, linked together by a central stalk and a peripheral stalk. During catalysis, ATP synthesis in the catalytic domain of F(1) is coupled via a rotary mechanism of the central stalk subunits to proton translocation.</text>
</comment>
<keyword evidence="2 13" id="KW-0813">Transport</keyword>
<dbReference type="Pfam" id="PF00430">
    <property type="entry name" value="ATP-synt_B"/>
    <property type="match status" value="1"/>
</dbReference>
<comment type="subcellular location">
    <subcellularLocation>
        <location evidence="13">Cell membrane</location>
        <topology evidence="13">Single-pass membrane protein</topology>
    </subcellularLocation>
    <subcellularLocation>
        <location evidence="12">Endomembrane system</location>
        <topology evidence="12">Single-pass membrane protein</topology>
    </subcellularLocation>
</comment>
<dbReference type="GO" id="GO:0045259">
    <property type="term" value="C:proton-transporting ATP synthase complex"/>
    <property type="evidence" value="ECO:0007669"/>
    <property type="project" value="UniProtKB-KW"/>
</dbReference>
<dbReference type="PANTHER" id="PTHR33445">
    <property type="entry name" value="ATP SYNTHASE SUBUNIT B', CHLOROPLASTIC"/>
    <property type="match status" value="1"/>
</dbReference>
<dbReference type="OrthoDB" id="466272at2"/>
<evidence type="ECO:0000256" key="3">
    <source>
        <dbReference type="ARBA" id="ARBA00022547"/>
    </source>
</evidence>
<keyword evidence="9 13" id="KW-0066">ATP synthesis</keyword>
<dbReference type="GO" id="GO:0046961">
    <property type="term" value="F:proton-transporting ATPase activity, rotational mechanism"/>
    <property type="evidence" value="ECO:0007669"/>
    <property type="project" value="TreeGrafter"/>
</dbReference>
<dbReference type="RefSeq" id="WP_107283981.1">
    <property type="nucleotide sequence ID" value="NZ_PYMC01000009.1"/>
</dbReference>
<evidence type="ECO:0000256" key="13">
    <source>
        <dbReference type="HAMAP-Rule" id="MF_01398"/>
    </source>
</evidence>
<keyword evidence="15" id="KW-0175">Coiled coil</keyword>
<dbReference type="HAMAP" id="MF_01398">
    <property type="entry name" value="ATP_synth_b_bprime"/>
    <property type="match status" value="1"/>
</dbReference>
<comment type="similarity">
    <text evidence="1 13 14">Belongs to the ATPase B chain family.</text>
</comment>
<reference evidence="16 17" key="1">
    <citation type="submission" date="2018-03" db="EMBL/GenBank/DDBJ databases">
        <title>Whole genome sequencing of Histamine producing bacteria.</title>
        <authorList>
            <person name="Butler K."/>
        </authorList>
    </citation>
    <scope>NUCLEOTIDE SEQUENCE [LARGE SCALE GENOMIC DNA]</scope>
    <source>
        <strain evidence="16 17">DSM 16190</strain>
    </source>
</reference>